<keyword evidence="2" id="KW-0349">Heme</keyword>
<dbReference type="Gene3D" id="1.10.630.10">
    <property type="entry name" value="Cytochrome P450"/>
    <property type="match status" value="1"/>
</dbReference>
<gene>
    <name evidence="3" type="ORF">AN936_15280</name>
</gene>
<dbReference type="PRINTS" id="PR00359">
    <property type="entry name" value="BP450"/>
</dbReference>
<dbReference type="PROSITE" id="PS00086">
    <property type="entry name" value="CYTOCHROME_P450"/>
    <property type="match status" value="1"/>
</dbReference>
<dbReference type="InterPro" id="IPR002397">
    <property type="entry name" value="Cyt_P450_B"/>
</dbReference>
<dbReference type="InterPro" id="IPR017972">
    <property type="entry name" value="Cyt_P450_CS"/>
</dbReference>
<keyword evidence="2" id="KW-0479">Metal-binding</keyword>
<dbReference type="InterPro" id="IPR001128">
    <property type="entry name" value="Cyt_P450"/>
</dbReference>
<reference evidence="3 4" key="1">
    <citation type="journal article" date="2015" name="Genome Announc.">
        <title>Complete Genome Sequence of Polypropylene Glycol- and Polyethylene Glycol-Degrading Sphingopyxis macrogoltabida Strain EY-1.</title>
        <authorList>
            <person name="Ohtsubo Y."/>
            <person name="Nagata Y."/>
            <person name="Numata M."/>
            <person name="Tsuchikane K."/>
            <person name="Hosoyama A."/>
            <person name="Yamazoe A."/>
            <person name="Tsuda M."/>
            <person name="Fujita N."/>
            <person name="Kawai F."/>
        </authorList>
    </citation>
    <scope>NUCLEOTIDE SEQUENCE [LARGE SCALE GENOMIC DNA]</scope>
    <source>
        <strain evidence="3 4">EY-1</strain>
    </source>
</reference>
<proteinExistence type="inferred from homology"/>
<evidence type="ECO:0008006" key="5">
    <source>
        <dbReference type="Google" id="ProtNLM"/>
    </source>
</evidence>
<dbReference type="GO" id="GO:0020037">
    <property type="term" value="F:heme binding"/>
    <property type="evidence" value="ECO:0007669"/>
    <property type="project" value="InterPro"/>
</dbReference>
<dbReference type="InterPro" id="IPR036396">
    <property type="entry name" value="Cyt_P450_sf"/>
</dbReference>
<dbReference type="GO" id="GO:0004497">
    <property type="term" value="F:monooxygenase activity"/>
    <property type="evidence" value="ECO:0007669"/>
    <property type="project" value="UniProtKB-KW"/>
</dbReference>
<accession>A0A0N9UZB0</accession>
<dbReference type="Proteomes" id="UP000058074">
    <property type="component" value="Chromosome"/>
</dbReference>
<dbReference type="PANTHER" id="PTHR46696:SF6">
    <property type="entry name" value="P450, PUTATIVE (EUROFUNG)-RELATED"/>
    <property type="match status" value="1"/>
</dbReference>
<dbReference type="RefSeq" id="WP_054588820.1">
    <property type="nucleotide sequence ID" value="NZ_CP012700.1"/>
</dbReference>
<evidence type="ECO:0000313" key="3">
    <source>
        <dbReference type="EMBL" id="ALH81665.1"/>
    </source>
</evidence>
<evidence type="ECO:0000313" key="4">
    <source>
        <dbReference type="Proteomes" id="UP000058074"/>
    </source>
</evidence>
<keyword evidence="2" id="KW-0408">Iron</keyword>
<evidence type="ECO:0000256" key="1">
    <source>
        <dbReference type="ARBA" id="ARBA00010617"/>
    </source>
</evidence>
<organism evidence="3 4">
    <name type="scientific">Sphingopyxis macrogoltabida</name>
    <name type="common">Sphingomonas macrogoltabidus</name>
    <dbReference type="NCBI Taxonomy" id="33050"/>
    <lineage>
        <taxon>Bacteria</taxon>
        <taxon>Pseudomonadati</taxon>
        <taxon>Pseudomonadota</taxon>
        <taxon>Alphaproteobacteria</taxon>
        <taxon>Sphingomonadales</taxon>
        <taxon>Sphingomonadaceae</taxon>
        <taxon>Sphingopyxis</taxon>
    </lineage>
</organism>
<keyword evidence="2" id="KW-0560">Oxidoreductase</keyword>
<dbReference type="Pfam" id="PF00067">
    <property type="entry name" value="p450"/>
    <property type="match status" value="2"/>
</dbReference>
<comment type="similarity">
    <text evidence="1 2">Belongs to the cytochrome P450 family.</text>
</comment>
<keyword evidence="2" id="KW-0503">Monooxygenase</keyword>
<dbReference type="GO" id="GO:0016705">
    <property type="term" value="F:oxidoreductase activity, acting on paired donors, with incorporation or reduction of molecular oxygen"/>
    <property type="evidence" value="ECO:0007669"/>
    <property type="project" value="InterPro"/>
</dbReference>
<dbReference type="KEGG" id="smag:AN936_15280"/>
<dbReference type="PANTHER" id="PTHR46696">
    <property type="entry name" value="P450, PUTATIVE (EUROFUNG)-RELATED"/>
    <property type="match status" value="1"/>
</dbReference>
<dbReference type="OrthoDB" id="5522954at2"/>
<name>A0A0N9UZB0_SPHMC</name>
<dbReference type="EMBL" id="CP012700">
    <property type="protein sequence ID" value="ALH81665.1"/>
    <property type="molecule type" value="Genomic_DNA"/>
</dbReference>
<dbReference type="AlphaFoldDB" id="A0A0N9UZB0"/>
<sequence>MADVKDYAVEEFSQHDRTLMQRPYDFYDKVRAGGCPVARSEQLGGFWYTTNYAATRRVYDDFRTFSSADGTALPKQPLALYPIDLDPPQQTRMRKLLNPIFLPDAIQKYRPRFEAIITELLDAIVPVGEAELQEQLVRPTLATVIMPFLGVPRADWETLSHKIDFLTRMRVEDPETCGQYGLELSQYLYEFAARRRQSPPEDDLMQTLIDAEIGGEKLTDDEIVGIATLVLFGGLDTTSAVAGMSLWYLIEHPEERAKLLNGEIDFPTALQEFVRYASPIQGLRRTVTRDTELEGCPLKAGDYIMAMNGAANHDPGHFADPNEVRFDRAVRSEHDHLGFGGGAHICIGQHFAKALLEMMIRSIFERLPDLKIRSDFQPDFAVGESRVLKTLPVTFRAS</sequence>
<evidence type="ECO:0000256" key="2">
    <source>
        <dbReference type="RuleBase" id="RU000461"/>
    </source>
</evidence>
<protein>
    <recommendedName>
        <fullName evidence="5">Cytochrome P450</fullName>
    </recommendedName>
</protein>
<dbReference type="PATRIC" id="fig|33050.5.peg.3169"/>
<dbReference type="SUPFAM" id="SSF48264">
    <property type="entry name" value="Cytochrome P450"/>
    <property type="match status" value="1"/>
</dbReference>
<dbReference type="GO" id="GO:0005506">
    <property type="term" value="F:iron ion binding"/>
    <property type="evidence" value="ECO:0007669"/>
    <property type="project" value="InterPro"/>
</dbReference>